<evidence type="ECO:0000313" key="2">
    <source>
        <dbReference type="EMBL" id="SAM03412.1"/>
    </source>
</evidence>
<dbReference type="InParanoid" id="A0A168Q2S1"/>
<feature type="compositionally biased region" description="Low complexity" evidence="1">
    <location>
        <begin position="32"/>
        <end position="45"/>
    </location>
</feature>
<sequence>MVSTIRHLFTFNKKAHTQKSTPNSRQSSLSPTASIASLSTESSLSRPQTPTSPQQAFFSTPQDIRGIFRTLESYWSFYHPQQQDWIAFDFDQSDLLEHHYHQRQVSFKLPSCPGTSTGCTIHFQRPSIQQQQQQQQQGELHLVLDHDLVRTMVPVWWYEQDLPDGSKGMCRFEHKNQVRLEALSEDRTQLSLTDEGFEGATMTVVTTPPQQHEEEEMRGLLYVYLPLSLPSMDQKLDRFDHATAEDALSTRRGSV</sequence>
<protein>
    <recommendedName>
        <fullName evidence="4">WWE domain-containing protein</fullName>
    </recommendedName>
</protein>
<dbReference type="EMBL" id="LT554135">
    <property type="protein sequence ID" value="SAM03412.1"/>
    <property type="molecule type" value="Genomic_DNA"/>
</dbReference>
<dbReference type="Proteomes" id="UP000078561">
    <property type="component" value="Unassembled WGS sequence"/>
</dbReference>
<dbReference type="OMA" id="PVWWYEQ"/>
<evidence type="ECO:0000256" key="1">
    <source>
        <dbReference type="SAM" id="MobiDB-lite"/>
    </source>
</evidence>
<accession>A0A168Q2S1</accession>
<name>A0A168Q2S1_ABSGL</name>
<reference evidence="2" key="1">
    <citation type="submission" date="2016-04" db="EMBL/GenBank/DDBJ databases">
        <authorList>
            <person name="Evans L.H."/>
            <person name="Alamgir A."/>
            <person name="Owens N."/>
            <person name="Weber N.D."/>
            <person name="Virtaneva K."/>
            <person name="Barbian K."/>
            <person name="Babar A."/>
            <person name="Rosenke K."/>
        </authorList>
    </citation>
    <scope>NUCLEOTIDE SEQUENCE [LARGE SCALE GENOMIC DNA]</scope>
    <source>
        <strain evidence="2">CBS 101.48</strain>
    </source>
</reference>
<feature type="compositionally biased region" description="Polar residues" evidence="1">
    <location>
        <begin position="18"/>
        <end position="31"/>
    </location>
</feature>
<evidence type="ECO:0008006" key="4">
    <source>
        <dbReference type="Google" id="ProtNLM"/>
    </source>
</evidence>
<evidence type="ECO:0000313" key="3">
    <source>
        <dbReference type="Proteomes" id="UP000078561"/>
    </source>
</evidence>
<feature type="region of interest" description="Disordered" evidence="1">
    <location>
        <begin position="14"/>
        <end position="57"/>
    </location>
</feature>
<proteinExistence type="predicted"/>
<feature type="compositionally biased region" description="Polar residues" evidence="1">
    <location>
        <begin position="46"/>
        <end position="57"/>
    </location>
</feature>
<dbReference type="AlphaFoldDB" id="A0A168Q2S1"/>
<keyword evidence="3" id="KW-1185">Reference proteome</keyword>
<organism evidence="2">
    <name type="scientific">Absidia glauca</name>
    <name type="common">Pin mould</name>
    <dbReference type="NCBI Taxonomy" id="4829"/>
    <lineage>
        <taxon>Eukaryota</taxon>
        <taxon>Fungi</taxon>
        <taxon>Fungi incertae sedis</taxon>
        <taxon>Mucoromycota</taxon>
        <taxon>Mucoromycotina</taxon>
        <taxon>Mucoromycetes</taxon>
        <taxon>Mucorales</taxon>
        <taxon>Cunninghamellaceae</taxon>
        <taxon>Absidia</taxon>
    </lineage>
</organism>
<gene>
    <name evidence="2" type="primary">ABSGL_09241.1 scaffold 10873</name>
</gene>
<dbReference type="OrthoDB" id="2284884at2759"/>